<evidence type="ECO:0000313" key="2">
    <source>
        <dbReference type="Proteomes" id="UP000326396"/>
    </source>
</evidence>
<proteinExistence type="predicted"/>
<gene>
    <name evidence="1" type="ORF">E3N88_10549</name>
</gene>
<reference evidence="1 2" key="1">
    <citation type="submission" date="2019-05" db="EMBL/GenBank/DDBJ databases">
        <title>Mikania micrantha, genome provides insights into the molecular mechanism of rapid growth.</title>
        <authorList>
            <person name="Liu B."/>
        </authorList>
    </citation>
    <scope>NUCLEOTIDE SEQUENCE [LARGE SCALE GENOMIC DNA]</scope>
    <source>
        <strain evidence="1">NLD-2019</strain>
        <tissue evidence="1">Leaf</tissue>
    </source>
</reference>
<dbReference type="Proteomes" id="UP000326396">
    <property type="component" value="Linkage Group LG13"/>
</dbReference>
<dbReference type="EMBL" id="SZYD01000005">
    <property type="protein sequence ID" value="KAD6119278.1"/>
    <property type="molecule type" value="Genomic_DNA"/>
</dbReference>
<accession>A0A5N6PBX1</accession>
<keyword evidence="2" id="KW-1185">Reference proteome</keyword>
<organism evidence="1 2">
    <name type="scientific">Mikania micrantha</name>
    <name type="common">bitter vine</name>
    <dbReference type="NCBI Taxonomy" id="192012"/>
    <lineage>
        <taxon>Eukaryota</taxon>
        <taxon>Viridiplantae</taxon>
        <taxon>Streptophyta</taxon>
        <taxon>Embryophyta</taxon>
        <taxon>Tracheophyta</taxon>
        <taxon>Spermatophyta</taxon>
        <taxon>Magnoliopsida</taxon>
        <taxon>eudicotyledons</taxon>
        <taxon>Gunneridae</taxon>
        <taxon>Pentapetalae</taxon>
        <taxon>asterids</taxon>
        <taxon>campanulids</taxon>
        <taxon>Asterales</taxon>
        <taxon>Asteraceae</taxon>
        <taxon>Asteroideae</taxon>
        <taxon>Heliantheae alliance</taxon>
        <taxon>Eupatorieae</taxon>
        <taxon>Mikania</taxon>
    </lineage>
</organism>
<name>A0A5N6PBX1_9ASTR</name>
<dbReference type="OrthoDB" id="1738001at2759"/>
<dbReference type="AlphaFoldDB" id="A0A5N6PBX1"/>
<comment type="caution">
    <text evidence="1">The sequence shown here is derived from an EMBL/GenBank/DDBJ whole genome shotgun (WGS) entry which is preliminary data.</text>
</comment>
<sequence>MTHQVLQEVALNDKDDVWFWPNNEGVEFDVKTVRKEIEEASTNSNMGRVFHWNNWATMKANVFAWRACKGHIASLVSNDCKAALGGPYYPSARQKSKKKRRSLNHGCKPRTEWRLIRYQISRKAIDCRRIQRLIFKENLLMFLVFFEDTSSSLSAAGVGNSNSAFLSQSSTRAISIKSHTPARELNVASHGGSDSKVVAAPAMEENLALFTALKKSYNAFMAGDLNQTSMVSAELDQIHPEDVEEMDVTWQMAMAVFRAKNFIRKIGKNKWADKNKRIGFNKDELKCFNCHKKGHFA</sequence>
<evidence type="ECO:0000313" key="1">
    <source>
        <dbReference type="EMBL" id="KAD6119278.1"/>
    </source>
</evidence>
<protein>
    <submittedName>
        <fullName evidence="1">Uncharacterized protein</fullName>
    </submittedName>
</protein>